<protein>
    <submittedName>
        <fullName evidence="1">Uncharacterized protein</fullName>
    </submittedName>
</protein>
<evidence type="ECO:0000313" key="2">
    <source>
        <dbReference type="Proteomes" id="UP000254266"/>
    </source>
</evidence>
<keyword evidence="2" id="KW-1185">Reference proteome</keyword>
<dbReference type="AlphaFoldDB" id="A0A370DK33"/>
<gene>
    <name evidence="1" type="ORF">DIZ80_05610</name>
</gene>
<proteinExistence type="predicted"/>
<dbReference type="EMBL" id="QFXC01000007">
    <property type="protein sequence ID" value="RDH84940.1"/>
    <property type="molecule type" value="Genomic_DNA"/>
</dbReference>
<dbReference type="Proteomes" id="UP000254266">
    <property type="component" value="Unassembled WGS sequence"/>
</dbReference>
<accession>A0A370DK33</accession>
<sequence>MIFRCQIKIFILIINLLISINVFAQDVNIELRAETWDIPRHGEALLEVPELSSAMQKWMADPQQKIELRYPGGEEGELWVEELRDWFVTLGVPSGVIQISPGSNAEDVINIVLFKR</sequence>
<name>A0A370DK33_9GAMM</name>
<comment type="caution">
    <text evidence="1">The sequence shown here is derived from an EMBL/GenBank/DDBJ whole genome shotgun (WGS) entry which is preliminary data.</text>
</comment>
<organism evidence="1 2">
    <name type="scientific">endosymbiont of Galathealinum brachiosum</name>
    <dbReference type="NCBI Taxonomy" id="2200906"/>
    <lineage>
        <taxon>Bacteria</taxon>
        <taxon>Pseudomonadati</taxon>
        <taxon>Pseudomonadota</taxon>
        <taxon>Gammaproteobacteria</taxon>
        <taxon>sulfur-oxidizing symbionts</taxon>
    </lineage>
</organism>
<reference evidence="1 2" key="1">
    <citation type="journal article" date="2018" name="ISME J.">
        <title>Endosymbiont genomes yield clues of tubeworm success.</title>
        <authorList>
            <person name="Li Y."/>
            <person name="Liles M.R."/>
            <person name="Halanych K.M."/>
        </authorList>
    </citation>
    <scope>NUCLEOTIDE SEQUENCE [LARGE SCALE GENOMIC DNA]</scope>
    <source>
        <strain evidence="1">A1464</strain>
    </source>
</reference>
<evidence type="ECO:0000313" key="1">
    <source>
        <dbReference type="EMBL" id="RDH84940.1"/>
    </source>
</evidence>